<evidence type="ECO:0000313" key="2">
    <source>
        <dbReference type="Proteomes" id="UP000190675"/>
    </source>
</evidence>
<name>A0A1M5GT64_9BRAD</name>
<dbReference type="RefSeq" id="WP_079564310.1">
    <property type="nucleotide sequence ID" value="NZ_LT670818.1"/>
</dbReference>
<sequence>MSDTYIIEVSSQPAGIVVRDPDGYRFFAATHRFNRLEGQLFRNAREAERAAIRLASGEFKLVAQCAFSSWRAATGAASERT</sequence>
<accession>A0A1M5GT64</accession>
<dbReference type="Proteomes" id="UP000190675">
    <property type="component" value="Chromosome I"/>
</dbReference>
<dbReference type="OrthoDB" id="8127484at2"/>
<dbReference type="AlphaFoldDB" id="A0A1M5GT64"/>
<organism evidence="1 2">
    <name type="scientific">Bradyrhizobium erythrophlei</name>
    <dbReference type="NCBI Taxonomy" id="1437360"/>
    <lineage>
        <taxon>Bacteria</taxon>
        <taxon>Pseudomonadati</taxon>
        <taxon>Pseudomonadota</taxon>
        <taxon>Alphaproteobacteria</taxon>
        <taxon>Hyphomicrobiales</taxon>
        <taxon>Nitrobacteraceae</taxon>
        <taxon>Bradyrhizobium</taxon>
    </lineage>
</organism>
<gene>
    <name evidence="1" type="ORF">SAMN05444169_0364</name>
</gene>
<reference evidence="1 2" key="1">
    <citation type="submission" date="2016-11" db="EMBL/GenBank/DDBJ databases">
        <authorList>
            <person name="Jaros S."/>
            <person name="Januszkiewicz K."/>
            <person name="Wedrychowicz H."/>
        </authorList>
    </citation>
    <scope>NUCLEOTIDE SEQUENCE [LARGE SCALE GENOMIC DNA]</scope>
    <source>
        <strain evidence="1 2">GAS242</strain>
    </source>
</reference>
<dbReference type="EMBL" id="LT670818">
    <property type="protein sequence ID" value="SHG06919.1"/>
    <property type="molecule type" value="Genomic_DNA"/>
</dbReference>
<protein>
    <submittedName>
        <fullName evidence="1">Uncharacterized protein</fullName>
    </submittedName>
</protein>
<proteinExistence type="predicted"/>
<evidence type="ECO:0000313" key="1">
    <source>
        <dbReference type="EMBL" id="SHG06919.1"/>
    </source>
</evidence>